<protein>
    <submittedName>
        <fullName evidence="2">Uncharacterized protein</fullName>
    </submittedName>
</protein>
<reference evidence="2 3" key="1">
    <citation type="submission" date="2016-02" db="EMBL/GenBank/DDBJ databases">
        <title>Genome analysis of coral dinoflagellate symbionts highlights evolutionary adaptations to a symbiotic lifestyle.</title>
        <authorList>
            <person name="Aranda M."/>
            <person name="Li Y."/>
            <person name="Liew Y.J."/>
            <person name="Baumgarten S."/>
            <person name="Simakov O."/>
            <person name="Wilson M."/>
            <person name="Piel J."/>
            <person name="Ashoor H."/>
            <person name="Bougouffa S."/>
            <person name="Bajic V.B."/>
            <person name="Ryu T."/>
            <person name="Ravasi T."/>
            <person name="Bayer T."/>
            <person name="Micklem G."/>
            <person name="Kim H."/>
            <person name="Bhak J."/>
            <person name="Lajeunesse T.C."/>
            <person name="Voolstra C.R."/>
        </authorList>
    </citation>
    <scope>NUCLEOTIDE SEQUENCE [LARGE SCALE GENOMIC DNA]</scope>
    <source>
        <strain evidence="2 3">CCMP2467</strain>
    </source>
</reference>
<proteinExistence type="predicted"/>
<gene>
    <name evidence="2" type="ORF">AK812_SmicGene32524</name>
</gene>
<organism evidence="2 3">
    <name type="scientific">Symbiodinium microadriaticum</name>
    <name type="common">Dinoflagellate</name>
    <name type="synonym">Zooxanthella microadriatica</name>
    <dbReference type="NCBI Taxonomy" id="2951"/>
    <lineage>
        <taxon>Eukaryota</taxon>
        <taxon>Sar</taxon>
        <taxon>Alveolata</taxon>
        <taxon>Dinophyceae</taxon>
        <taxon>Suessiales</taxon>
        <taxon>Symbiodiniaceae</taxon>
        <taxon>Symbiodinium</taxon>
    </lineage>
</organism>
<keyword evidence="3" id="KW-1185">Reference proteome</keyword>
<evidence type="ECO:0000313" key="3">
    <source>
        <dbReference type="Proteomes" id="UP000186817"/>
    </source>
</evidence>
<feature type="region of interest" description="Disordered" evidence="1">
    <location>
        <begin position="165"/>
        <end position="187"/>
    </location>
</feature>
<dbReference type="EMBL" id="LSRX01000919">
    <property type="protein sequence ID" value="OLP86366.1"/>
    <property type="molecule type" value="Genomic_DNA"/>
</dbReference>
<dbReference type="AlphaFoldDB" id="A0A1Q9CTW2"/>
<feature type="compositionally biased region" description="Basic and acidic residues" evidence="1">
    <location>
        <begin position="165"/>
        <end position="179"/>
    </location>
</feature>
<comment type="caution">
    <text evidence="2">The sequence shown here is derived from an EMBL/GenBank/DDBJ whole genome shotgun (WGS) entry which is preliminary data.</text>
</comment>
<dbReference type="Proteomes" id="UP000186817">
    <property type="component" value="Unassembled WGS sequence"/>
</dbReference>
<evidence type="ECO:0000256" key="1">
    <source>
        <dbReference type="SAM" id="MobiDB-lite"/>
    </source>
</evidence>
<name>A0A1Q9CTW2_SYMMI</name>
<evidence type="ECO:0000313" key="2">
    <source>
        <dbReference type="EMBL" id="OLP86366.1"/>
    </source>
</evidence>
<sequence>MLESHAPSGTDTLFASSGWRTCAGLGLQCALQSASAAYWAAWADALRVLILGARRPVPSAGATSPSASSINWYQRAPAALRGAAKQGWLRRWWGLLNVALQITLAAMLLRGIAGASLAPSAYGVLAKRQPARGARNREARRRRAGVNLRRRCARQPLLRHDPSFRTDRFASDLDPRPLNDESTPGQQAGAWAGEVVVPVCIDLGPAAVSAFCATVQTAREARAAQVDAYGDHNFSCPRTGLLPRREFGSLAKLLAWKVGWSRSNGLRALLRRRSTLTTVAASTSLITGLHTSNWTRGPAGSTDLSLVKPTAVAVGSDTV</sequence>
<accession>A0A1Q9CTW2</accession>